<proteinExistence type="predicted"/>
<name>A0A179S076_9HYPH</name>
<dbReference type="Gene3D" id="3.10.129.10">
    <property type="entry name" value="Hotdog Thioesterase"/>
    <property type="match status" value="1"/>
</dbReference>
<accession>A0A179S076</accession>
<organism evidence="2 3">
    <name type="scientific">Methylobacterium platani</name>
    <dbReference type="NCBI Taxonomy" id="427683"/>
    <lineage>
        <taxon>Bacteria</taxon>
        <taxon>Pseudomonadati</taxon>
        <taxon>Pseudomonadota</taxon>
        <taxon>Alphaproteobacteria</taxon>
        <taxon>Hyphomicrobiales</taxon>
        <taxon>Methylobacteriaceae</taxon>
        <taxon>Methylobacterium</taxon>
    </lineage>
</organism>
<gene>
    <name evidence="2" type="ORF">A5481_26380</name>
</gene>
<evidence type="ECO:0000313" key="2">
    <source>
        <dbReference type="EMBL" id="OAS18488.1"/>
    </source>
</evidence>
<evidence type="ECO:0008006" key="4">
    <source>
        <dbReference type="Google" id="ProtNLM"/>
    </source>
</evidence>
<feature type="compositionally biased region" description="Pro residues" evidence="1">
    <location>
        <begin position="149"/>
        <end position="163"/>
    </location>
</feature>
<protein>
    <recommendedName>
        <fullName evidence="4">N-terminal of MaoC-like dehydratase domain-containing protein</fullName>
    </recommendedName>
</protein>
<sequence>MPDTRFPGEAGTDDVATPGLVRRIAALLDRDGRALAAAGLLPRGWHVGLCHDGVPHSRLRPDGYAGPGLPLPDLGLPRVMLGGRRAAFPGDIPLGATVERRATLAGIAEKTGRSGRLAVVTVRHGFSVEGCEVVVEEADYVLREAAPIASPPDVPSPPPPPRPAGTTRVVVPDEALLFRFSAVTDNPHRIHYDAPFARDREGYPALVVNGGLTALLVLELVREAAGRPPAAFDYRMRRPLLCGRPIRLCARAEPDGWHAWAEDETGAIALEAEVR</sequence>
<dbReference type="PANTHER" id="PTHR28152:SF1">
    <property type="entry name" value="HYDROXYACYL-THIOESTER DEHYDRATASE TYPE 2, MITOCHONDRIAL"/>
    <property type="match status" value="1"/>
</dbReference>
<feature type="region of interest" description="Disordered" evidence="1">
    <location>
        <begin position="148"/>
        <end position="167"/>
    </location>
</feature>
<dbReference type="STRING" id="427683.A5481_26380"/>
<dbReference type="InterPro" id="IPR052741">
    <property type="entry name" value="Mitochondrial_HTD2"/>
</dbReference>
<dbReference type="RefSeq" id="WP_064504413.1">
    <property type="nucleotide sequence ID" value="NZ_LWHQ01000060.1"/>
</dbReference>
<dbReference type="Proteomes" id="UP000078316">
    <property type="component" value="Unassembled WGS sequence"/>
</dbReference>
<dbReference type="AlphaFoldDB" id="A0A179S076"/>
<dbReference type="SUPFAM" id="SSF54637">
    <property type="entry name" value="Thioesterase/thiol ester dehydrase-isomerase"/>
    <property type="match status" value="1"/>
</dbReference>
<dbReference type="EMBL" id="LWHQ01000060">
    <property type="protein sequence ID" value="OAS18488.1"/>
    <property type="molecule type" value="Genomic_DNA"/>
</dbReference>
<dbReference type="InterPro" id="IPR029069">
    <property type="entry name" value="HotDog_dom_sf"/>
</dbReference>
<dbReference type="GO" id="GO:0019171">
    <property type="term" value="F:(3R)-hydroxyacyl-[acyl-carrier-protein] dehydratase activity"/>
    <property type="evidence" value="ECO:0007669"/>
    <property type="project" value="TreeGrafter"/>
</dbReference>
<comment type="caution">
    <text evidence="2">The sequence shown here is derived from an EMBL/GenBank/DDBJ whole genome shotgun (WGS) entry which is preliminary data.</text>
</comment>
<reference evidence="2 3" key="1">
    <citation type="submission" date="2016-04" db="EMBL/GenBank/DDBJ databases">
        <authorList>
            <person name="Evans L.H."/>
            <person name="Alamgir A."/>
            <person name="Owens N."/>
            <person name="Weber N.D."/>
            <person name="Virtaneva K."/>
            <person name="Barbian K."/>
            <person name="Babar A."/>
            <person name="Rosenke K."/>
        </authorList>
    </citation>
    <scope>NUCLEOTIDE SEQUENCE [LARGE SCALE GENOMIC DNA]</scope>
    <source>
        <strain evidence="2 3">PMB02</strain>
    </source>
</reference>
<dbReference type="PANTHER" id="PTHR28152">
    <property type="entry name" value="HYDROXYACYL-THIOESTER DEHYDRATASE TYPE 2, MITOCHONDRIAL"/>
    <property type="match status" value="1"/>
</dbReference>
<evidence type="ECO:0000313" key="3">
    <source>
        <dbReference type="Proteomes" id="UP000078316"/>
    </source>
</evidence>
<evidence type="ECO:0000256" key="1">
    <source>
        <dbReference type="SAM" id="MobiDB-lite"/>
    </source>
</evidence>
<dbReference type="OrthoDB" id="7183822at2"/>